<organism evidence="1 2">
    <name type="scientific">Gracilibacillus marinus</name>
    <dbReference type="NCBI Taxonomy" id="630535"/>
    <lineage>
        <taxon>Bacteria</taxon>
        <taxon>Bacillati</taxon>
        <taxon>Bacillota</taxon>
        <taxon>Bacilli</taxon>
        <taxon>Bacillales</taxon>
        <taxon>Bacillaceae</taxon>
        <taxon>Gracilibacillus</taxon>
    </lineage>
</organism>
<protein>
    <submittedName>
        <fullName evidence="1">Cytidylyltransferase domain-containing protein</fullName>
    </submittedName>
</protein>
<dbReference type="CDD" id="cd02513">
    <property type="entry name" value="CMP-NeuAc_Synthase"/>
    <property type="match status" value="1"/>
</dbReference>
<keyword evidence="2" id="KW-1185">Reference proteome</keyword>
<dbReference type="GO" id="GO:0016779">
    <property type="term" value="F:nucleotidyltransferase activity"/>
    <property type="evidence" value="ECO:0007669"/>
    <property type="project" value="UniProtKB-KW"/>
</dbReference>
<comment type="caution">
    <text evidence="1">The sequence shown here is derived from an EMBL/GenBank/DDBJ whole genome shotgun (WGS) entry which is preliminary data.</text>
</comment>
<dbReference type="RefSeq" id="WP_390195249.1">
    <property type="nucleotide sequence ID" value="NZ_JBHSDV010000001.1"/>
</dbReference>
<proteinExistence type="predicted"/>
<sequence length="232" mass="26428">MYKGLKILAIIPARSGSKGLPDKNIKQLAGKPMIAHTIEAAVESEIFDDILVSTDSEKYAEIARKYGASCPFLRPCELSTDEATSTDVILYTINRLKQMGREYDCFMLLQPTSPLRMKTDIAAATDLLIEKEANAIVSVCEVEHSPLLTNTLDQTLSMDTFFDSDAWTMRRQDLPSYYRLNGAIYLAKVNYFLNYKNFYYNKCHAYIMDQKHSIDIDNEVDFKFAQLLLDTK</sequence>
<keyword evidence="1" id="KW-0548">Nucleotidyltransferase</keyword>
<accession>A0ABV8VTQ2</accession>
<dbReference type="InterPro" id="IPR050793">
    <property type="entry name" value="CMP-NeuNAc_synthase"/>
</dbReference>
<dbReference type="PANTHER" id="PTHR21485:SF6">
    <property type="entry name" value="N-ACYLNEURAMINATE CYTIDYLYLTRANSFERASE-RELATED"/>
    <property type="match status" value="1"/>
</dbReference>
<evidence type="ECO:0000313" key="2">
    <source>
        <dbReference type="Proteomes" id="UP001595880"/>
    </source>
</evidence>
<dbReference type="PANTHER" id="PTHR21485">
    <property type="entry name" value="HAD SUPERFAMILY MEMBERS CMAS AND KDSC"/>
    <property type="match status" value="1"/>
</dbReference>
<dbReference type="SUPFAM" id="SSF53448">
    <property type="entry name" value="Nucleotide-diphospho-sugar transferases"/>
    <property type="match status" value="1"/>
</dbReference>
<dbReference type="Gene3D" id="3.90.550.10">
    <property type="entry name" value="Spore Coat Polysaccharide Biosynthesis Protein SpsA, Chain A"/>
    <property type="match status" value="1"/>
</dbReference>
<dbReference type="Proteomes" id="UP001595880">
    <property type="component" value="Unassembled WGS sequence"/>
</dbReference>
<dbReference type="Pfam" id="PF02348">
    <property type="entry name" value="CTP_transf_3"/>
    <property type="match status" value="1"/>
</dbReference>
<gene>
    <name evidence="1" type="ORF">ACFOZ1_01890</name>
</gene>
<keyword evidence="1" id="KW-0808">Transferase</keyword>
<dbReference type="EMBL" id="JBHSDV010000001">
    <property type="protein sequence ID" value="MFC4386553.1"/>
    <property type="molecule type" value="Genomic_DNA"/>
</dbReference>
<reference evidence="2" key="1">
    <citation type="journal article" date="2019" name="Int. J. Syst. Evol. Microbiol.">
        <title>The Global Catalogue of Microorganisms (GCM) 10K type strain sequencing project: providing services to taxonomists for standard genome sequencing and annotation.</title>
        <authorList>
            <consortium name="The Broad Institute Genomics Platform"/>
            <consortium name="The Broad Institute Genome Sequencing Center for Infectious Disease"/>
            <person name="Wu L."/>
            <person name="Ma J."/>
        </authorList>
    </citation>
    <scope>NUCLEOTIDE SEQUENCE [LARGE SCALE GENOMIC DNA]</scope>
    <source>
        <strain evidence="2">KACC 14058</strain>
    </source>
</reference>
<dbReference type="InterPro" id="IPR003329">
    <property type="entry name" value="Cytidylyl_trans"/>
</dbReference>
<name>A0ABV8VTQ2_9BACI</name>
<evidence type="ECO:0000313" key="1">
    <source>
        <dbReference type="EMBL" id="MFC4386553.1"/>
    </source>
</evidence>
<dbReference type="InterPro" id="IPR029044">
    <property type="entry name" value="Nucleotide-diphossugar_trans"/>
</dbReference>